<organism evidence="5 6">
    <name type="scientific">Desulfoglaeba alkanexedens ALDC</name>
    <dbReference type="NCBI Taxonomy" id="980445"/>
    <lineage>
        <taxon>Bacteria</taxon>
        <taxon>Pseudomonadati</taxon>
        <taxon>Thermodesulfobacteriota</taxon>
        <taxon>Syntrophobacteria</taxon>
        <taxon>Syntrophobacterales</taxon>
        <taxon>Syntrophobacteraceae</taxon>
        <taxon>Desulfoglaeba</taxon>
    </lineage>
</organism>
<dbReference type="InterPro" id="IPR049488">
    <property type="entry name" value="TM_1030-like_C"/>
</dbReference>
<feature type="DNA-binding region" description="H-T-H motif" evidence="2">
    <location>
        <begin position="35"/>
        <end position="54"/>
    </location>
</feature>
<keyword evidence="6" id="KW-1185">Reference proteome</keyword>
<feature type="region of interest" description="Disordered" evidence="3">
    <location>
        <begin position="218"/>
        <end position="239"/>
    </location>
</feature>
<protein>
    <submittedName>
        <fullName evidence="5">TetR/AcrR family transcriptional regulator</fullName>
    </submittedName>
</protein>
<dbReference type="GO" id="GO:0003700">
    <property type="term" value="F:DNA-binding transcription factor activity"/>
    <property type="evidence" value="ECO:0007669"/>
    <property type="project" value="TreeGrafter"/>
</dbReference>
<dbReference type="Pfam" id="PF00440">
    <property type="entry name" value="TetR_N"/>
    <property type="match status" value="1"/>
</dbReference>
<dbReference type="Gene3D" id="1.10.357.10">
    <property type="entry name" value="Tetracycline Repressor, domain 2"/>
    <property type="match status" value="1"/>
</dbReference>
<dbReference type="Pfam" id="PF21256">
    <property type="entry name" value="TetR_C_5-like"/>
    <property type="match status" value="1"/>
</dbReference>
<gene>
    <name evidence="5" type="ORF">FDQ92_08530</name>
</gene>
<evidence type="ECO:0000259" key="4">
    <source>
        <dbReference type="PROSITE" id="PS50977"/>
    </source>
</evidence>
<name>A0A4V1ES10_9BACT</name>
<reference evidence="5 6" key="1">
    <citation type="submission" date="2019-05" db="EMBL/GenBank/DDBJ databases">
        <title>The Complete Genome Sequence of the n-alkane-degrading Desulfoglaeba alkanexedens ALDC reveals multiple alkylsuccinate synthase gene clusters.</title>
        <authorList>
            <person name="Callaghan A.V."/>
            <person name="Davidova I.A."/>
            <person name="Duncan K.E."/>
            <person name="Morris B."/>
            <person name="McInerney M.J."/>
        </authorList>
    </citation>
    <scope>NUCLEOTIDE SEQUENCE [LARGE SCALE GENOMIC DNA]</scope>
    <source>
        <strain evidence="5 6">ALDC</strain>
    </source>
</reference>
<reference evidence="5 6" key="2">
    <citation type="submission" date="2019-05" db="EMBL/GenBank/DDBJ databases">
        <authorList>
            <person name="Suflita J.M."/>
            <person name="Marks C.R."/>
        </authorList>
    </citation>
    <scope>NUCLEOTIDE SEQUENCE [LARGE SCALE GENOMIC DNA]</scope>
    <source>
        <strain evidence="5 6">ALDC</strain>
    </source>
</reference>
<dbReference type="PROSITE" id="PS50977">
    <property type="entry name" value="HTH_TETR_2"/>
    <property type="match status" value="1"/>
</dbReference>
<dbReference type="InterPro" id="IPR009057">
    <property type="entry name" value="Homeodomain-like_sf"/>
</dbReference>
<dbReference type="KEGG" id="dax:FDQ92_08530"/>
<dbReference type="PANTHER" id="PTHR30055:SF226">
    <property type="entry name" value="HTH-TYPE TRANSCRIPTIONAL REGULATOR PKSA"/>
    <property type="match status" value="1"/>
</dbReference>
<feature type="domain" description="HTH tetR-type" evidence="4">
    <location>
        <begin position="12"/>
        <end position="72"/>
    </location>
</feature>
<dbReference type="InterPro" id="IPR050109">
    <property type="entry name" value="HTH-type_TetR-like_transc_reg"/>
</dbReference>
<accession>A0A4V1ES10</accession>
<evidence type="ECO:0000313" key="6">
    <source>
        <dbReference type="Proteomes" id="UP000298602"/>
    </source>
</evidence>
<evidence type="ECO:0000313" key="5">
    <source>
        <dbReference type="EMBL" id="QCQ23511.1"/>
    </source>
</evidence>
<dbReference type="EMBL" id="CP040098">
    <property type="protein sequence ID" value="QCQ23511.1"/>
    <property type="molecule type" value="Genomic_DNA"/>
</dbReference>
<dbReference type="InterPro" id="IPR036271">
    <property type="entry name" value="Tet_transcr_reg_TetR-rel_C_sf"/>
</dbReference>
<dbReference type="PANTHER" id="PTHR30055">
    <property type="entry name" value="HTH-TYPE TRANSCRIPTIONAL REGULATOR RUTR"/>
    <property type="match status" value="1"/>
</dbReference>
<proteinExistence type="predicted"/>
<dbReference type="AlphaFoldDB" id="A0A4V1ES10"/>
<dbReference type="GO" id="GO:0000976">
    <property type="term" value="F:transcription cis-regulatory region binding"/>
    <property type="evidence" value="ECO:0007669"/>
    <property type="project" value="TreeGrafter"/>
</dbReference>
<evidence type="ECO:0000256" key="2">
    <source>
        <dbReference type="PROSITE-ProRule" id="PRU00335"/>
    </source>
</evidence>
<evidence type="ECO:0000256" key="1">
    <source>
        <dbReference type="ARBA" id="ARBA00023125"/>
    </source>
</evidence>
<dbReference type="PRINTS" id="PR00455">
    <property type="entry name" value="HTHTETR"/>
</dbReference>
<evidence type="ECO:0000256" key="3">
    <source>
        <dbReference type="SAM" id="MobiDB-lite"/>
    </source>
</evidence>
<dbReference type="SUPFAM" id="SSF48498">
    <property type="entry name" value="Tetracyclin repressor-like, C-terminal domain"/>
    <property type="match status" value="1"/>
</dbReference>
<dbReference type="InterPro" id="IPR023772">
    <property type="entry name" value="DNA-bd_HTH_TetR-type_CS"/>
</dbReference>
<dbReference type="Proteomes" id="UP000298602">
    <property type="component" value="Chromosome"/>
</dbReference>
<keyword evidence="1 2" id="KW-0238">DNA-binding</keyword>
<dbReference type="SUPFAM" id="SSF46689">
    <property type="entry name" value="Homeodomain-like"/>
    <property type="match status" value="1"/>
</dbReference>
<dbReference type="PROSITE" id="PS01081">
    <property type="entry name" value="HTH_TETR_1"/>
    <property type="match status" value="1"/>
</dbReference>
<dbReference type="InterPro" id="IPR001647">
    <property type="entry name" value="HTH_TetR"/>
</dbReference>
<sequence length="239" mass="27448">MPVSDRFIKLEPGKQQKILDAAVDEFARHGFRQASVNRIVQAVGIAKGSLFQYFGSKEGLFQFVFRHAVELVRGRLRCVKEETRDADFFERIRQSILAGVRFIDEHPHVYQIYLKMIFQEGFPWRAEFLQQVRLFSAEYLRPHLERGIRDGELRDDLDVDLALFFLDASMDRFLQAYAVSFLDAGVGLYRADPEQVMRFIDEFMLLLRHGLGKGTGVMVSTPRRPGVGKTPAAESADRT</sequence>
<dbReference type="OrthoDB" id="9812484at2"/>